<dbReference type="InterPro" id="IPR016166">
    <property type="entry name" value="FAD-bd_PCMH"/>
</dbReference>
<dbReference type="OrthoDB" id="2151789at2759"/>
<dbReference type="PANTHER" id="PTHR42973:SF53">
    <property type="entry name" value="FAD-BINDING PCMH-TYPE DOMAIN-CONTAINING PROTEIN-RELATED"/>
    <property type="match status" value="1"/>
</dbReference>
<dbReference type="Proteomes" id="UP000297716">
    <property type="component" value="Unassembled WGS sequence"/>
</dbReference>
<evidence type="ECO:0000259" key="6">
    <source>
        <dbReference type="PROSITE" id="PS51387"/>
    </source>
</evidence>
<reference evidence="7 8" key="1">
    <citation type="submission" date="2019-03" db="EMBL/GenBank/DDBJ databases">
        <title>Draft genome sequence of Xylaria hypoxylon DSM 108379, a ubiquitous saprotrophic-parasitic fungi on hardwood.</title>
        <authorList>
            <person name="Buettner E."/>
            <person name="Leonhardt S."/>
            <person name="Gebauer A.M."/>
            <person name="Liers C."/>
            <person name="Hofrichter M."/>
            <person name="Kellner H."/>
        </authorList>
    </citation>
    <scope>NUCLEOTIDE SEQUENCE [LARGE SCALE GENOMIC DNA]</scope>
    <source>
        <strain evidence="7 8">DSM 108379</strain>
    </source>
</reference>
<dbReference type="SUPFAM" id="SSF56176">
    <property type="entry name" value="FAD-binding/transporter-associated domain-like"/>
    <property type="match status" value="1"/>
</dbReference>
<evidence type="ECO:0000256" key="1">
    <source>
        <dbReference type="ARBA" id="ARBA00005466"/>
    </source>
</evidence>
<feature type="chain" id="PRO_5021290100" description="FAD-binding PCMH-type domain-containing protein" evidence="5">
    <location>
        <begin position="23"/>
        <end position="506"/>
    </location>
</feature>
<keyword evidence="4" id="KW-0560">Oxidoreductase</keyword>
<proteinExistence type="inferred from homology"/>
<keyword evidence="8" id="KW-1185">Reference proteome</keyword>
<sequence>MARFKFSVSVFSFLFLAISVHSIAVNVTSSCGELKRLFGSKLSLPSSSEYITVAPENWSETAQLSPGCLFEPATAQDVADALQVLVKRGTKFAVRGGGHMPVPGAANINGGVLFSLGNMRTLQMTKRNMIAQLGPGLRWNEVYSWTAKYGLAVSGGRYAPVGVPGYLLGGGVNFFGSRYGWSSNMVSNYELVLANSSIVNANAKENPDLFWALKGGSNNYGIVTRFDVKTFPLSKVYGGLTIFQPQYLDDFVNAAASYSVIGGGSDDINASYNPSVQIDVSTGNLTLLSWCAHLGSDPNPAAFANFSRIPTLSSGNKVMSSLADLTAETNTDAFSERTQRQAFFATGLKPGPKSVKLANVTFFELIDEMPELKKVKGLVLTTTPQMLTRAWLQAARDSGGDPMDIEPHDGIILNLVGSAWENESDDELVYEFSRRLIAAIDERSKAEGLYAPFIYINDAGPGQEPFKLYGNGKSILKMKKIRDRYDPHHYFQRLLPGGFKLDQSWS</sequence>
<dbReference type="GO" id="GO:0071949">
    <property type="term" value="F:FAD binding"/>
    <property type="evidence" value="ECO:0007669"/>
    <property type="project" value="InterPro"/>
</dbReference>
<keyword evidence="2" id="KW-0285">Flavoprotein</keyword>
<organism evidence="7 8">
    <name type="scientific">Xylaria hypoxylon</name>
    <dbReference type="NCBI Taxonomy" id="37992"/>
    <lineage>
        <taxon>Eukaryota</taxon>
        <taxon>Fungi</taxon>
        <taxon>Dikarya</taxon>
        <taxon>Ascomycota</taxon>
        <taxon>Pezizomycotina</taxon>
        <taxon>Sordariomycetes</taxon>
        <taxon>Xylariomycetidae</taxon>
        <taxon>Xylariales</taxon>
        <taxon>Xylariaceae</taxon>
        <taxon>Xylaria</taxon>
    </lineage>
</organism>
<dbReference type="InterPro" id="IPR006094">
    <property type="entry name" value="Oxid_FAD_bind_N"/>
</dbReference>
<dbReference type="InterPro" id="IPR016169">
    <property type="entry name" value="FAD-bd_PCMH_sub2"/>
</dbReference>
<name>A0A4Z0YWE0_9PEZI</name>
<evidence type="ECO:0000256" key="2">
    <source>
        <dbReference type="ARBA" id="ARBA00022630"/>
    </source>
</evidence>
<protein>
    <recommendedName>
        <fullName evidence="6">FAD-binding PCMH-type domain-containing protein</fullName>
    </recommendedName>
</protein>
<feature type="domain" description="FAD-binding PCMH-type" evidence="6">
    <location>
        <begin position="62"/>
        <end position="233"/>
    </location>
</feature>
<dbReference type="AlphaFoldDB" id="A0A4Z0YWE0"/>
<comment type="caution">
    <text evidence="7">The sequence shown here is derived from an EMBL/GenBank/DDBJ whole genome shotgun (WGS) entry which is preliminary data.</text>
</comment>
<evidence type="ECO:0000313" key="7">
    <source>
        <dbReference type="EMBL" id="TGJ88404.1"/>
    </source>
</evidence>
<dbReference type="Pfam" id="PF01565">
    <property type="entry name" value="FAD_binding_4"/>
    <property type="match status" value="1"/>
</dbReference>
<dbReference type="GO" id="GO:0016491">
    <property type="term" value="F:oxidoreductase activity"/>
    <property type="evidence" value="ECO:0007669"/>
    <property type="project" value="UniProtKB-KW"/>
</dbReference>
<dbReference type="STRING" id="37992.A0A4Z0YWE0"/>
<dbReference type="Gene3D" id="3.30.465.10">
    <property type="match status" value="1"/>
</dbReference>
<evidence type="ECO:0000256" key="3">
    <source>
        <dbReference type="ARBA" id="ARBA00022827"/>
    </source>
</evidence>
<dbReference type="InterPro" id="IPR036318">
    <property type="entry name" value="FAD-bd_PCMH-like_sf"/>
</dbReference>
<evidence type="ECO:0000313" key="8">
    <source>
        <dbReference type="Proteomes" id="UP000297716"/>
    </source>
</evidence>
<dbReference type="PROSITE" id="PS51387">
    <property type="entry name" value="FAD_PCMH"/>
    <property type="match status" value="1"/>
</dbReference>
<dbReference type="InterPro" id="IPR050416">
    <property type="entry name" value="FAD-linked_Oxidoreductase"/>
</dbReference>
<dbReference type="EMBL" id="SKBN01000003">
    <property type="protein sequence ID" value="TGJ88404.1"/>
    <property type="molecule type" value="Genomic_DNA"/>
</dbReference>
<evidence type="ECO:0000256" key="4">
    <source>
        <dbReference type="ARBA" id="ARBA00023002"/>
    </source>
</evidence>
<evidence type="ECO:0000256" key="5">
    <source>
        <dbReference type="SAM" id="SignalP"/>
    </source>
</evidence>
<accession>A0A4Z0YWE0</accession>
<keyword evidence="5" id="KW-0732">Signal</keyword>
<keyword evidence="3" id="KW-0274">FAD</keyword>
<gene>
    <name evidence="7" type="ORF">E0Z10_g329</name>
</gene>
<dbReference type="PANTHER" id="PTHR42973">
    <property type="entry name" value="BINDING OXIDOREDUCTASE, PUTATIVE (AFU_ORTHOLOGUE AFUA_1G17690)-RELATED"/>
    <property type="match status" value="1"/>
</dbReference>
<feature type="signal peptide" evidence="5">
    <location>
        <begin position="1"/>
        <end position="22"/>
    </location>
</feature>
<comment type="similarity">
    <text evidence="1">Belongs to the oxygen-dependent FAD-linked oxidoreductase family.</text>
</comment>
<dbReference type="PROSITE" id="PS51257">
    <property type="entry name" value="PROKAR_LIPOPROTEIN"/>
    <property type="match status" value="1"/>
</dbReference>